<dbReference type="AlphaFoldDB" id="L9J8Q4"/>
<dbReference type="InParanoid" id="L9J8Q4"/>
<dbReference type="PANTHER" id="PTHR16108">
    <property type="match status" value="1"/>
</dbReference>
<dbReference type="PANTHER" id="PTHR16108:SF2">
    <property type="entry name" value="TRANSMEMBRANE PROTEIN 40"/>
    <property type="match status" value="1"/>
</dbReference>
<reference evidence="3" key="1">
    <citation type="submission" date="2012-07" db="EMBL/GenBank/DDBJ databases">
        <title>Genome of the Chinese tree shrew, a rising model animal genetically related to primates.</title>
        <authorList>
            <person name="Zhang G."/>
            <person name="Fan Y."/>
            <person name="Yao Y."/>
            <person name="Huang Z."/>
        </authorList>
    </citation>
    <scope>NUCLEOTIDE SEQUENCE [LARGE SCALE GENOMIC DNA]</scope>
</reference>
<gene>
    <name evidence="2" type="ORF">TREES_T100019832</name>
</gene>
<keyword evidence="1" id="KW-0472">Membrane</keyword>
<keyword evidence="1" id="KW-1133">Transmembrane helix</keyword>
<dbReference type="PROSITE" id="PS51257">
    <property type="entry name" value="PROKAR_LIPOPROTEIN"/>
    <property type="match status" value="1"/>
</dbReference>
<evidence type="ECO:0000313" key="3">
    <source>
        <dbReference type="Proteomes" id="UP000011518"/>
    </source>
</evidence>
<keyword evidence="3" id="KW-1185">Reference proteome</keyword>
<accession>L9J8Q4</accession>
<evidence type="ECO:0000313" key="2">
    <source>
        <dbReference type="EMBL" id="ELW46955.1"/>
    </source>
</evidence>
<proteinExistence type="predicted"/>
<feature type="transmembrane region" description="Helical" evidence="1">
    <location>
        <begin position="82"/>
        <end position="102"/>
    </location>
</feature>
<dbReference type="EMBL" id="KB321174">
    <property type="protein sequence ID" value="ELW46955.1"/>
    <property type="molecule type" value="Genomic_DNA"/>
</dbReference>
<protein>
    <submittedName>
        <fullName evidence="2">Transmembrane protein 40</fullName>
    </submittedName>
</protein>
<feature type="transmembrane region" description="Helical" evidence="1">
    <location>
        <begin position="56"/>
        <end position="76"/>
    </location>
</feature>
<name>L9J8Q4_TUPCH</name>
<keyword evidence="1 2" id="KW-0812">Transmembrane</keyword>
<dbReference type="Pfam" id="PF15817">
    <property type="entry name" value="TMEM40"/>
    <property type="match status" value="1"/>
</dbReference>
<sequence>MIAPQPRWLLLPPSHSAFACPLLLQPCLQAGTSRRGAEHEEPDILRDELQLYGDEFFHFVLLCFAIGALLVCYHYYADWFMSLGVGLLTFASLETVGIYFGLKAEADG</sequence>
<evidence type="ECO:0000256" key="1">
    <source>
        <dbReference type="SAM" id="Phobius"/>
    </source>
</evidence>
<organism evidence="2 3">
    <name type="scientific">Tupaia chinensis</name>
    <name type="common">Chinese tree shrew</name>
    <name type="synonym">Tupaia belangeri chinensis</name>
    <dbReference type="NCBI Taxonomy" id="246437"/>
    <lineage>
        <taxon>Eukaryota</taxon>
        <taxon>Metazoa</taxon>
        <taxon>Chordata</taxon>
        <taxon>Craniata</taxon>
        <taxon>Vertebrata</taxon>
        <taxon>Euteleostomi</taxon>
        <taxon>Mammalia</taxon>
        <taxon>Eutheria</taxon>
        <taxon>Euarchontoglires</taxon>
        <taxon>Scandentia</taxon>
        <taxon>Tupaiidae</taxon>
        <taxon>Tupaia</taxon>
    </lineage>
</organism>
<dbReference type="Proteomes" id="UP000011518">
    <property type="component" value="Unassembled WGS sequence"/>
</dbReference>
<reference evidence="3" key="2">
    <citation type="journal article" date="2013" name="Nat. Commun.">
        <title>Genome of the Chinese tree shrew.</title>
        <authorList>
            <person name="Fan Y."/>
            <person name="Huang Z.Y."/>
            <person name="Cao C.C."/>
            <person name="Chen C.S."/>
            <person name="Chen Y.X."/>
            <person name="Fan D.D."/>
            <person name="He J."/>
            <person name="Hou H.L."/>
            <person name="Hu L."/>
            <person name="Hu X.T."/>
            <person name="Jiang X.T."/>
            <person name="Lai R."/>
            <person name="Lang Y.S."/>
            <person name="Liang B."/>
            <person name="Liao S.G."/>
            <person name="Mu D."/>
            <person name="Ma Y.Y."/>
            <person name="Niu Y.Y."/>
            <person name="Sun X.Q."/>
            <person name="Xia J.Q."/>
            <person name="Xiao J."/>
            <person name="Xiong Z.Q."/>
            <person name="Xu L."/>
            <person name="Yang L."/>
            <person name="Zhang Y."/>
            <person name="Zhao W."/>
            <person name="Zhao X.D."/>
            <person name="Zheng Y.T."/>
            <person name="Zhou J.M."/>
            <person name="Zhu Y.B."/>
            <person name="Zhang G.J."/>
            <person name="Wang J."/>
            <person name="Yao Y.G."/>
        </authorList>
    </citation>
    <scope>NUCLEOTIDE SEQUENCE [LARGE SCALE GENOMIC DNA]</scope>
</reference>
<dbReference type="InterPro" id="IPR026181">
    <property type="entry name" value="TMEM40"/>
</dbReference>